<evidence type="ECO:0000313" key="1">
    <source>
        <dbReference type="EMBL" id="KIU20905.1"/>
    </source>
</evidence>
<accession>A0A0D1LKH4</accession>
<keyword evidence="2" id="KW-1185">Reference proteome</keyword>
<dbReference type="PATRIC" id="fig|137591.25.peg.941"/>
<dbReference type="EMBL" id="JWHU01000014">
    <property type="protein sequence ID" value="KIU20905.1"/>
    <property type="molecule type" value="Genomic_DNA"/>
</dbReference>
<reference evidence="1 2" key="1">
    <citation type="journal article" date="2015" name="Microbiology (Mosc.)">
        <title>Genomics of the Weissella cibaria species with an examination of its metabolic traits.</title>
        <authorList>
            <person name="Lynch K.M."/>
            <person name="Lucid A."/>
            <person name="Arendt E.K."/>
            <person name="Sleator R.D."/>
            <person name="Lucey B."/>
            <person name="Coffey A."/>
        </authorList>
    </citation>
    <scope>NUCLEOTIDE SEQUENCE [LARGE SCALE GENOMIC DNA]</scope>
    <source>
        <strain evidence="1 2">MG1</strain>
    </source>
</reference>
<proteinExistence type="predicted"/>
<comment type="caution">
    <text evidence="1">The sequence shown here is derived from an EMBL/GenBank/DDBJ whole genome shotgun (WGS) entry which is preliminary data.</text>
</comment>
<sequence>MYANHEAVFKTWILSQGNRRHRNDDITLQFIETRSYRFLFVGAYLIFEKDSLVGSD</sequence>
<dbReference type="AlphaFoldDB" id="A0A0D1LKH4"/>
<gene>
    <name evidence="1" type="ORF">QX99_00971</name>
</gene>
<evidence type="ECO:0000313" key="2">
    <source>
        <dbReference type="Proteomes" id="UP000032287"/>
    </source>
</evidence>
<dbReference type="Proteomes" id="UP000032287">
    <property type="component" value="Unassembled WGS sequence"/>
</dbReference>
<name>A0A0D1LKH4_9LACO</name>
<protein>
    <submittedName>
        <fullName evidence="1">Uncharacterized protein</fullName>
    </submittedName>
</protein>
<organism evidence="1 2">
    <name type="scientific">Weissella cibaria</name>
    <dbReference type="NCBI Taxonomy" id="137591"/>
    <lineage>
        <taxon>Bacteria</taxon>
        <taxon>Bacillati</taxon>
        <taxon>Bacillota</taxon>
        <taxon>Bacilli</taxon>
        <taxon>Lactobacillales</taxon>
        <taxon>Lactobacillaceae</taxon>
        <taxon>Weissella</taxon>
    </lineage>
</organism>